<evidence type="ECO:0000259" key="5">
    <source>
        <dbReference type="PROSITE" id="PS51175"/>
    </source>
</evidence>
<feature type="domain" description="GH26" evidence="6">
    <location>
        <begin position="346"/>
        <end position="641"/>
    </location>
</feature>
<accession>A0A378XPD1</accession>
<name>A0A378XPD1_PAEPO</name>
<comment type="similarity">
    <text evidence="1 4">Belongs to the glycosyl hydrolase 26 family.</text>
</comment>
<dbReference type="EMBL" id="UGSC01000001">
    <property type="protein sequence ID" value="SUA63260.1"/>
    <property type="molecule type" value="Genomic_DNA"/>
</dbReference>
<proteinExistence type="inferred from homology"/>
<dbReference type="PANTHER" id="PTHR40079:SF4">
    <property type="entry name" value="GH26 DOMAIN-CONTAINING PROTEIN-RELATED"/>
    <property type="match status" value="1"/>
</dbReference>
<dbReference type="SUPFAM" id="SSF51445">
    <property type="entry name" value="(Trans)glycosidases"/>
    <property type="match status" value="1"/>
</dbReference>
<evidence type="ECO:0000259" key="6">
    <source>
        <dbReference type="PROSITE" id="PS51764"/>
    </source>
</evidence>
<feature type="active site" description="Proton donor" evidence="4">
    <location>
        <position position="497"/>
    </location>
</feature>
<feature type="domain" description="CBM6" evidence="5">
    <location>
        <begin position="209"/>
        <end position="325"/>
    </location>
</feature>
<organism evidence="7 8">
    <name type="scientific">Paenibacillus polymyxa</name>
    <name type="common">Bacillus polymyxa</name>
    <dbReference type="NCBI Taxonomy" id="1406"/>
    <lineage>
        <taxon>Bacteria</taxon>
        <taxon>Bacillati</taxon>
        <taxon>Bacillota</taxon>
        <taxon>Bacilli</taxon>
        <taxon>Bacillales</taxon>
        <taxon>Paenibacillaceae</taxon>
        <taxon>Paenibacillus</taxon>
    </lineage>
</organism>
<evidence type="ECO:0000313" key="8">
    <source>
        <dbReference type="Proteomes" id="UP000254400"/>
    </source>
</evidence>
<dbReference type="GO" id="GO:0016985">
    <property type="term" value="F:mannan endo-1,4-beta-mannosidase activity"/>
    <property type="evidence" value="ECO:0007669"/>
    <property type="project" value="UniProtKB-EC"/>
</dbReference>
<evidence type="ECO:0000256" key="4">
    <source>
        <dbReference type="PROSITE-ProRule" id="PRU01100"/>
    </source>
</evidence>
<dbReference type="SUPFAM" id="SSF49785">
    <property type="entry name" value="Galactose-binding domain-like"/>
    <property type="match status" value="1"/>
</dbReference>
<reference evidence="7 8" key="1">
    <citation type="submission" date="2018-06" db="EMBL/GenBank/DDBJ databases">
        <authorList>
            <consortium name="Pathogen Informatics"/>
            <person name="Doyle S."/>
        </authorList>
    </citation>
    <scope>NUCLEOTIDE SEQUENCE [LARGE SCALE GENOMIC DNA]</scope>
    <source>
        <strain evidence="7 8">NCTC10343</strain>
    </source>
</reference>
<dbReference type="EC" id="3.2.1.78" evidence="7"/>
<feature type="active site" description="Nucleophile" evidence="4">
    <location>
        <position position="589"/>
    </location>
</feature>
<dbReference type="InterPro" id="IPR022790">
    <property type="entry name" value="GH26_dom"/>
</dbReference>
<dbReference type="AlphaFoldDB" id="A0A378XPD1"/>
<protein>
    <submittedName>
        <fullName evidence="7">Mannan endo-1,4-beta-mannosidase B</fullName>
        <ecNumber evidence="7">3.2.1.78</ecNumber>
    </submittedName>
</protein>
<dbReference type="Proteomes" id="UP000254400">
    <property type="component" value="Unassembled WGS sequence"/>
</dbReference>
<dbReference type="GeneID" id="93349423"/>
<evidence type="ECO:0000256" key="1">
    <source>
        <dbReference type="ARBA" id="ARBA00007754"/>
    </source>
</evidence>
<evidence type="ECO:0000256" key="3">
    <source>
        <dbReference type="ARBA" id="ARBA00023295"/>
    </source>
</evidence>
<evidence type="ECO:0000313" key="7">
    <source>
        <dbReference type="EMBL" id="SUA63260.1"/>
    </source>
</evidence>
<dbReference type="PROSITE" id="PS51764">
    <property type="entry name" value="GH26"/>
    <property type="match status" value="1"/>
</dbReference>
<dbReference type="Gene3D" id="3.20.20.80">
    <property type="entry name" value="Glycosidases"/>
    <property type="match status" value="1"/>
</dbReference>
<keyword evidence="2 4" id="KW-0378">Hydrolase</keyword>
<dbReference type="GO" id="GO:0006080">
    <property type="term" value="P:substituted mannan metabolic process"/>
    <property type="evidence" value="ECO:0007669"/>
    <property type="project" value="InterPro"/>
</dbReference>
<dbReference type="PANTHER" id="PTHR40079">
    <property type="entry name" value="MANNAN ENDO-1,4-BETA-MANNOSIDASE E-RELATED"/>
    <property type="match status" value="1"/>
</dbReference>
<sequence length="656" mass="72732">MPDHWKQRFFGILSFVLLSFLLVSLDLIPSLAKAESAHLVTDVEGRTLMNASQDSSTNDNSSSIVVSSKDAILQGYGVEKRDTPYTGDTLYKGDGYVSFFYDYDPNSGKSDGTATFKVNVPTAGLYRLSLGYYIPAGTGSKDTSIEVNGTMSENITLAAPPKGAAVNEKILTKIMLNAGTNELTFERGWGYYGIEYVKVEFANLPAPISKIEAEDGVITGEVSIEAADTGYSGSGYAAFKSTGSLSLAYNATSSGLYNLAIGYSNPNGDKKTQLVVNGQTSEISLPTTASYTEVSGGKLMLNSGNNILQFNVDSDQYHIDYVKLSAVSPPKLHQIEKKPVNPNATAETKALMGYLVDSYGSHILSGQHTLEDAQWIKDQTGKYPAMLSMDMMDYSPSRIEHGATSTEVEKAIQWAQEGGLVTFAWHWNAPKGLYDIPGKEWWRGFYTDATTFDVQYALSHPESEEYQLVLRDIDAIAAQLKRLQDAHVPVLWRPLHEAEGKWFWWGAQGPDSAKQLYRIMYDRLTHYHHLNNLIWVWNSESPDWYPGDDVVDIVSVDIYNQAANYSPSIGKYDSLVNLVQGKKLVGLSENGPISDPELLQTYSAHWLFFTTWTGDFIRNGQYNSLDHLIKVFNSDYVITRDELPQDLLTLSKNKAE</sequence>
<dbReference type="CDD" id="cd04086">
    <property type="entry name" value="CBM35_mannanase-like"/>
    <property type="match status" value="1"/>
</dbReference>
<dbReference type="InterPro" id="IPR017853">
    <property type="entry name" value="GH"/>
</dbReference>
<dbReference type="Gene3D" id="2.60.120.260">
    <property type="entry name" value="Galactose-binding domain-like"/>
    <property type="match status" value="2"/>
</dbReference>
<evidence type="ECO:0000256" key="2">
    <source>
        <dbReference type="ARBA" id="ARBA00022801"/>
    </source>
</evidence>
<keyword evidence="3 4" id="KW-0326">Glycosidase</keyword>
<dbReference type="InterPro" id="IPR008979">
    <property type="entry name" value="Galactose-bd-like_sf"/>
</dbReference>
<dbReference type="InterPro" id="IPR000805">
    <property type="entry name" value="Glyco_hydro_26"/>
</dbReference>
<gene>
    <name evidence="7" type="primary">maNB</name>
    <name evidence="7" type="ORF">NCTC10343_00602</name>
</gene>
<dbReference type="Pfam" id="PF16990">
    <property type="entry name" value="CBM_35"/>
    <property type="match status" value="2"/>
</dbReference>
<dbReference type="RefSeq" id="WP_019686034.1">
    <property type="nucleotide sequence ID" value="NZ_CP036496.1"/>
</dbReference>
<dbReference type="Pfam" id="PF02156">
    <property type="entry name" value="Glyco_hydro_26"/>
    <property type="match status" value="1"/>
</dbReference>
<dbReference type="InterPro" id="IPR005084">
    <property type="entry name" value="CBM6"/>
</dbReference>
<dbReference type="PROSITE" id="PS51175">
    <property type="entry name" value="CBM6"/>
    <property type="match status" value="1"/>
</dbReference>
<dbReference type="GO" id="GO:0030246">
    <property type="term" value="F:carbohydrate binding"/>
    <property type="evidence" value="ECO:0007669"/>
    <property type="project" value="InterPro"/>
</dbReference>
<dbReference type="PRINTS" id="PR00739">
    <property type="entry name" value="GLHYDRLASE26"/>
</dbReference>